<evidence type="ECO:0000313" key="3">
    <source>
        <dbReference type="EMBL" id="WPF83901.1"/>
    </source>
</evidence>
<name>A0AAF0ZAY5_9MICO</name>
<gene>
    <name evidence="3" type="ORF">SANBI_001611</name>
</gene>
<dbReference type="SUPFAM" id="SSF81301">
    <property type="entry name" value="Nucleotidyltransferase"/>
    <property type="match status" value="1"/>
</dbReference>
<dbReference type="CDD" id="cd05399">
    <property type="entry name" value="NT_Rel-Spo_like"/>
    <property type="match status" value="1"/>
</dbReference>
<dbReference type="EMBL" id="CP138359">
    <property type="protein sequence ID" value="WPF83901.1"/>
    <property type="molecule type" value="Genomic_DNA"/>
</dbReference>
<evidence type="ECO:0000259" key="2">
    <source>
        <dbReference type="SMART" id="SM00954"/>
    </source>
</evidence>
<dbReference type="AlphaFoldDB" id="A0AAF0ZAY5"/>
<reference evidence="4" key="1">
    <citation type="submission" date="2023-11" db="EMBL/GenBank/DDBJ databases">
        <authorList>
            <person name="Helweg L.P."/>
            <person name="Kiel A."/>
            <person name="Hitz F."/>
            <person name="Ruckert-Reed C."/>
            <person name="Busche T."/>
            <person name="Kaltschmidt B."/>
            <person name="Kaltschmidt C."/>
        </authorList>
    </citation>
    <scope>NUCLEOTIDE SEQUENCE [LARGE SCALE GENOMIC DNA]</scope>
    <source>
        <strain evidence="4">4.1</strain>
    </source>
</reference>
<feature type="domain" description="RelA/SpoT" evidence="2">
    <location>
        <begin position="52"/>
        <end position="184"/>
    </location>
</feature>
<dbReference type="Gene3D" id="3.30.460.10">
    <property type="entry name" value="Beta Polymerase, domain 2"/>
    <property type="match status" value="1"/>
</dbReference>
<dbReference type="InterPro" id="IPR043519">
    <property type="entry name" value="NT_sf"/>
</dbReference>
<evidence type="ECO:0000256" key="1">
    <source>
        <dbReference type="SAM" id="MobiDB-lite"/>
    </source>
</evidence>
<protein>
    <recommendedName>
        <fullName evidence="2">RelA/SpoT domain-containing protein</fullName>
    </recommendedName>
</protein>
<dbReference type="InterPro" id="IPR007685">
    <property type="entry name" value="RelA_SpoT"/>
</dbReference>
<evidence type="ECO:0000313" key="4">
    <source>
        <dbReference type="Proteomes" id="UP001304340"/>
    </source>
</evidence>
<dbReference type="Pfam" id="PF04607">
    <property type="entry name" value="RelA_SpoT"/>
    <property type="match status" value="1"/>
</dbReference>
<proteinExistence type="predicted"/>
<keyword evidence="4" id="KW-1185">Reference proteome</keyword>
<dbReference type="KEGG" id="sbil:SANBI_001611"/>
<sequence>METTTDGHQPVAAHLWNFAREHDRLRSAADQLDAFLRELMDEATIKVYRIDSRAKSLDSYQQKSERIKDGRPKYSSPADQIEDCIAARIIVFTNEARDRACERVREIADGCVQHNPGVLKSNGYDSEHFTIPQIASSTPQLAGKTDLVWFLDSRPALEIQVRTVAGHAWAEYEHDIRYKHSGYGDLPLSVREKVDQLFTEAGGLRKNFDTTFGEIQQLLESSDGTEDPGSGGAELNEAESTDTQVEIDSASLLGFLEAQYPDALPTRDGTLAWLVRILEAVGFSTINEIEASLSNIDSEHVASLMDYQFEPTTARRLDDDLLAALGERYIALTGPGLGRGGRDRTQLLEWRLRRVRKKIFIYEVTGDPRLEDKHLSAARTFREVARLVAEELGLSDAVITGAVSLTEEGLNPSARARKVSTSDGDLWVATNLNRSEAERLIEQLLGVLTSVHITVRRAGETLFESPASASGERVSELLDEF</sequence>
<dbReference type="Proteomes" id="UP001304340">
    <property type="component" value="Chromosome"/>
</dbReference>
<dbReference type="GO" id="GO:0015969">
    <property type="term" value="P:guanosine tetraphosphate metabolic process"/>
    <property type="evidence" value="ECO:0007669"/>
    <property type="project" value="InterPro"/>
</dbReference>
<feature type="region of interest" description="Disordered" evidence="1">
    <location>
        <begin position="220"/>
        <end position="241"/>
    </location>
</feature>
<dbReference type="SMART" id="SM00954">
    <property type="entry name" value="RelA_SpoT"/>
    <property type="match status" value="1"/>
</dbReference>
<dbReference type="RefSeq" id="WP_319160621.1">
    <property type="nucleotide sequence ID" value="NZ_CP138359.1"/>
</dbReference>
<organism evidence="3 4">
    <name type="scientific">Sanguibacter biliveldensis</name>
    <dbReference type="NCBI Taxonomy" id="3030830"/>
    <lineage>
        <taxon>Bacteria</taxon>
        <taxon>Bacillati</taxon>
        <taxon>Actinomycetota</taxon>
        <taxon>Actinomycetes</taxon>
        <taxon>Micrococcales</taxon>
        <taxon>Sanguibacteraceae</taxon>
        <taxon>Sanguibacter</taxon>
    </lineage>
</organism>
<accession>A0AAF0ZAY5</accession>